<sequence>MHIRSFQNHDRAPLSELFLNTRKLSWSWLDSSKWGLSDFEKYTENEMILVAEKDQEYLGFASIFLQENFLHHLFIAPNAQNQGVGTALLDAAEQLFTGTGYLKCLSENKQALSFYLGYGWEAISTGESEEGRYILMSKAKLIQ</sequence>
<dbReference type="SUPFAM" id="SSF55729">
    <property type="entry name" value="Acyl-CoA N-acyltransferases (Nat)"/>
    <property type="match status" value="1"/>
</dbReference>
<proteinExistence type="predicted"/>
<accession>A0A8X8KFQ1</accession>
<dbReference type="RefSeq" id="WP_105712748.1">
    <property type="nucleotide sequence ID" value="NZ_JAHWXT010000006.1"/>
</dbReference>
<dbReference type="GO" id="GO:0016747">
    <property type="term" value="F:acyltransferase activity, transferring groups other than amino-acyl groups"/>
    <property type="evidence" value="ECO:0007669"/>
    <property type="project" value="InterPro"/>
</dbReference>
<name>A0A8X8KFQ1_ACIGI</name>
<protein>
    <submittedName>
        <fullName evidence="2">GNAT family N-acetyltransferase</fullName>
    </submittedName>
</protein>
<gene>
    <name evidence="2" type="ORF">KW868_16955</name>
</gene>
<dbReference type="Pfam" id="PF13673">
    <property type="entry name" value="Acetyltransf_10"/>
    <property type="match status" value="1"/>
</dbReference>
<dbReference type="EMBL" id="JAHWXT010000006">
    <property type="protein sequence ID" value="MCF0266140.1"/>
    <property type="molecule type" value="Genomic_DNA"/>
</dbReference>
<evidence type="ECO:0000313" key="3">
    <source>
        <dbReference type="Proteomes" id="UP000887320"/>
    </source>
</evidence>
<evidence type="ECO:0000313" key="2">
    <source>
        <dbReference type="EMBL" id="MCF0266140.1"/>
    </source>
</evidence>
<feature type="domain" description="N-acetyltransferase" evidence="1">
    <location>
        <begin position="1"/>
        <end position="141"/>
    </location>
</feature>
<reference evidence="2" key="1">
    <citation type="submission" date="2021-07" db="EMBL/GenBank/DDBJ databases">
        <authorList>
            <person name="Fernandez M."/>
            <person name="Pereira P."/>
            <person name="Torres Tejerizo G.A."/>
            <person name="Gonzalez P."/>
            <person name="Agostini E."/>
        </authorList>
    </citation>
    <scope>NUCLEOTIDE SEQUENCE</scope>
    <source>
        <strain evidence="2">SFC 500-1A</strain>
    </source>
</reference>
<dbReference type="CDD" id="cd04301">
    <property type="entry name" value="NAT_SF"/>
    <property type="match status" value="1"/>
</dbReference>
<dbReference type="InterPro" id="IPR000182">
    <property type="entry name" value="GNAT_dom"/>
</dbReference>
<comment type="caution">
    <text evidence="2">The sequence shown here is derived from an EMBL/GenBank/DDBJ whole genome shotgun (WGS) entry which is preliminary data.</text>
</comment>
<organism evidence="2 3">
    <name type="scientific">Acinetobacter guillouiae</name>
    <name type="common">Acinetobacter genomosp. 11</name>
    <dbReference type="NCBI Taxonomy" id="106649"/>
    <lineage>
        <taxon>Bacteria</taxon>
        <taxon>Pseudomonadati</taxon>
        <taxon>Pseudomonadota</taxon>
        <taxon>Gammaproteobacteria</taxon>
        <taxon>Moraxellales</taxon>
        <taxon>Moraxellaceae</taxon>
        <taxon>Acinetobacter</taxon>
    </lineage>
</organism>
<dbReference type="InterPro" id="IPR016181">
    <property type="entry name" value="Acyl_CoA_acyltransferase"/>
</dbReference>
<dbReference type="AlphaFoldDB" id="A0A8X8KFQ1"/>
<dbReference type="Proteomes" id="UP000887320">
    <property type="component" value="Unassembled WGS sequence"/>
</dbReference>
<dbReference type="Gene3D" id="3.40.630.30">
    <property type="match status" value="1"/>
</dbReference>
<evidence type="ECO:0000259" key="1">
    <source>
        <dbReference type="PROSITE" id="PS51186"/>
    </source>
</evidence>
<dbReference type="PROSITE" id="PS51186">
    <property type="entry name" value="GNAT"/>
    <property type="match status" value="1"/>
</dbReference>